<sequence>MIKRSLVILILVVFPLLLVSAEEPRNDRPKVGLVLSGGGAKGLAHIGAIKVLEEVGIRPDYITGTSMGSIIGGLYSIGYTATELDSIVSTADWAHLLSDRVPLSDVIPEEKTDYQRFQVELDITEDGFAVPMGLIGGHAISELFARLSARVSGTYYFKDYPIPFKCVAADLLSGEQVIFDRGSFSTALRSSMSIPSVFSPVELDTLYLVDGGVLNNFPVDLCREMGADIIIGVNVGNADRVNKADLNSLIGVLTTSTMIANSSNNRAQLPYVDVVIMPDLTGYNVASFFNAPQIIERGELAAREVYGQLDSLARFLDQFDKPKPLSIPSDPVEFVISRVEVDGLEKVSRRFFISGLGINAGDTVDFSLLSQGVNRLIGTRYFDYVTYNLEPEGGKYVLKMNTQESAPAKFKFSIHYDNEYKAGILTNITLRNLLWIGNRFSTTLDIAEKPRFNVTAINYYGENHLTASKLVFDREVNNFPVYMNDGRVYGTLTHHYTDLAFGFMSSIGTSWEIDAYLEYERSMLTDQTGMYEIFSNGVARFGNEFISANFSSKLNTLDRRYFPRRGTDMMIGYRFILDNRAVYHGSESGRELVSDAIEPVNKNFFELSAYYQKFFRVSKRWVISPRVQANFADMQLPLPGRVFVGGVPFQRRSNEVSFVGLSSREKYVQNFVMAQLNLRYRVTRSLNITGVANGLVSFLDEGPELPGYISSKDEEVVGMGLLVEYDSVIGPIQFGISNGNINKGLRWYFGLGYPF</sequence>
<dbReference type="CDD" id="cd07205">
    <property type="entry name" value="Pat_PNPLA6_PNPLA7_NTE1_like"/>
    <property type="match status" value="1"/>
</dbReference>
<evidence type="ECO:0000313" key="6">
    <source>
        <dbReference type="EMBL" id="URW80001.1"/>
    </source>
</evidence>
<protein>
    <submittedName>
        <fullName evidence="6">Patatin-like phospholipase family protein</fullName>
    </submittedName>
</protein>
<dbReference type="PANTHER" id="PTHR14226:SF76">
    <property type="entry name" value="NTE FAMILY PROTEIN RSSA"/>
    <property type="match status" value="1"/>
</dbReference>
<reference evidence="6" key="2">
    <citation type="submission" date="2022-06" db="EMBL/GenBank/DDBJ databases">
        <title>Xiashengella guii gen. nov. sp. nov., a bacterium isolated form anaerobic digestion tank.</title>
        <authorList>
            <person name="Huang H."/>
        </authorList>
    </citation>
    <scope>NUCLEOTIDE SEQUENCE</scope>
    <source>
        <strain evidence="6">Ai-910</strain>
    </source>
</reference>
<dbReference type="KEGG" id="alkq:M9189_01330"/>
<dbReference type="PANTHER" id="PTHR14226">
    <property type="entry name" value="NEUROPATHY TARGET ESTERASE/SWISS CHEESE D.MELANOGASTER"/>
    <property type="match status" value="1"/>
</dbReference>
<dbReference type="RefSeq" id="WP_250724113.1">
    <property type="nucleotide sequence ID" value="NZ_CP098400.1"/>
</dbReference>
<dbReference type="EMBL" id="CP098400">
    <property type="protein sequence ID" value="URW80001.1"/>
    <property type="molecule type" value="Genomic_DNA"/>
</dbReference>
<dbReference type="InterPro" id="IPR002641">
    <property type="entry name" value="PNPLA_dom"/>
</dbReference>
<feature type="active site" description="Nucleophile" evidence="4">
    <location>
        <position position="66"/>
    </location>
</feature>
<keyword evidence="1 4" id="KW-0378">Hydrolase</keyword>
<name>A0A9J6ZQV2_9BACT</name>
<dbReference type="InterPro" id="IPR043864">
    <property type="entry name" value="Omp85-like_dom"/>
</dbReference>
<dbReference type="InterPro" id="IPR016035">
    <property type="entry name" value="Acyl_Trfase/lysoPLipase"/>
</dbReference>
<keyword evidence="2 4" id="KW-0442">Lipid degradation</keyword>
<dbReference type="Gene3D" id="2.40.160.50">
    <property type="entry name" value="membrane protein fhac: a member of the omp85/tpsb transporter family"/>
    <property type="match status" value="1"/>
</dbReference>
<feature type="short sequence motif" description="GXSXG" evidence="4">
    <location>
        <begin position="64"/>
        <end position="68"/>
    </location>
</feature>
<dbReference type="Gene3D" id="3.40.1090.10">
    <property type="entry name" value="Cytosolic phospholipase A2 catalytic domain"/>
    <property type="match status" value="2"/>
</dbReference>
<reference evidence="6" key="1">
    <citation type="submission" date="2022-05" db="EMBL/GenBank/DDBJ databases">
        <authorList>
            <person name="Sun X."/>
        </authorList>
    </citation>
    <scope>NUCLEOTIDE SEQUENCE</scope>
    <source>
        <strain evidence="6">Ai-910</strain>
    </source>
</reference>
<feature type="active site" description="Proton acceptor" evidence="4">
    <location>
        <position position="210"/>
    </location>
</feature>
<gene>
    <name evidence="6" type="ORF">M9189_01330</name>
</gene>
<evidence type="ECO:0000256" key="4">
    <source>
        <dbReference type="PROSITE-ProRule" id="PRU01161"/>
    </source>
</evidence>
<dbReference type="Pfam" id="PF19143">
    <property type="entry name" value="Omp85_2"/>
    <property type="match status" value="1"/>
</dbReference>
<keyword evidence="3 4" id="KW-0443">Lipid metabolism</keyword>
<feature type="short sequence motif" description="DGA/G" evidence="4">
    <location>
        <begin position="210"/>
        <end position="212"/>
    </location>
</feature>
<dbReference type="Pfam" id="PF01734">
    <property type="entry name" value="Patatin"/>
    <property type="match status" value="1"/>
</dbReference>
<evidence type="ECO:0000259" key="5">
    <source>
        <dbReference type="PROSITE" id="PS51635"/>
    </source>
</evidence>
<evidence type="ECO:0000256" key="3">
    <source>
        <dbReference type="ARBA" id="ARBA00023098"/>
    </source>
</evidence>
<dbReference type="GO" id="GO:0016787">
    <property type="term" value="F:hydrolase activity"/>
    <property type="evidence" value="ECO:0007669"/>
    <property type="project" value="UniProtKB-UniRule"/>
</dbReference>
<dbReference type="PROSITE" id="PS51635">
    <property type="entry name" value="PNPLA"/>
    <property type="match status" value="1"/>
</dbReference>
<dbReference type="GO" id="GO:0016042">
    <property type="term" value="P:lipid catabolic process"/>
    <property type="evidence" value="ECO:0007669"/>
    <property type="project" value="UniProtKB-UniRule"/>
</dbReference>
<organism evidence="6 7">
    <name type="scientific">Xiashengella succiniciproducens</name>
    <dbReference type="NCBI Taxonomy" id="2949635"/>
    <lineage>
        <taxon>Bacteria</taxon>
        <taxon>Pseudomonadati</taxon>
        <taxon>Bacteroidota</taxon>
        <taxon>Bacteroidia</taxon>
        <taxon>Marinilabiliales</taxon>
        <taxon>Marinilabiliaceae</taxon>
        <taxon>Xiashengella</taxon>
    </lineage>
</organism>
<proteinExistence type="predicted"/>
<dbReference type="Gene3D" id="3.10.20.310">
    <property type="entry name" value="membrane protein fhac"/>
    <property type="match status" value="1"/>
</dbReference>
<keyword evidence="7" id="KW-1185">Reference proteome</keyword>
<dbReference type="AlphaFoldDB" id="A0A9J6ZQV2"/>
<evidence type="ECO:0000256" key="2">
    <source>
        <dbReference type="ARBA" id="ARBA00022963"/>
    </source>
</evidence>
<evidence type="ECO:0000256" key="1">
    <source>
        <dbReference type="ARBA" id="ARBA00022801"/>
    </source>
</evidence>
<dbReference type="SUPFAM" id="SSF52151">
    <property type="entry name" value="FabD/lysophospholipase-like"/>
    <property type="match status" value="1"/>
</dbReference>
<evidence type="ECO:0000313" key="7">
    <source>
        <dbReference type="Proteomes" id="UP001056426"/>
    </source>
</evidence>
<feature type="short sequence motif" description="GXGXXG" evidence="4">
    <location>
        <begin position="37"/>
        <end position="42"/>
    </location>
</feature>
<feature type="domain" description="PNPLA" evidence="5">
    <location>
        <begin position="33"/>
        <end position="223"/>
    </location>
</feature>
<dbReference type="Proteomes" id="UP001056426">
    <property type="component" value="Chromosome"/>
</dbReference>
<dbReference type="InterPro" id="IPR050301">
    <property type="entry name" value="NTE"/>
</dbReference>
<accession>A0A9J6ZQV2</accession>